<dbReference type="Proteomes" id="UP000631670">
    <property type="component" value="Unassembled WGS sequence"/>
</dbReference>
<dbReference type="Gene3D" id="1.10.357.10">
    <property type="entry name" value="Tetracycline Repressor, domain 2"/>
    <property type="match status" value="1"/>
</dbReference>
<evidence type="ECO:0000313" key="4">
    <source>
        <dbReference type="EMBL" id="MBE1496786.1"/>
    </source>
</evidence>
<proteinExistence type="predicted"/>
<organism evidence="4 5">
    <name type="scientific">Amycolatopsis lexingtonensis</name>
    <dbReference type="NCBI Taxonomy" id="218822"/>
    <lineage>
        <taxon>Bacteria</taxon>
        <taxon>Bacillati</taxon>
        <taxon>Actinomycetota</taxon>
        <taxon>Actinomycetes</taxon>
        <taxon>Pseudonocardiales</taxon>
        <taxon>Pseudonocardiaceae</taxon>
        <taxon>Amycolatopsis</taxon>
    </lineage>
</organism>
<evidence type="ECO:0000256" key="1">
    <source>
        <dbReference type="ARBA" id="ARBA00023125"/>
    </source>
</evidence>
<dbReference type="Pfam" id="PF14246">
    <property type="entry name" value="TetR_C_7"/>
    <property type="match status" value="1"/>
</dbReference>
<dbReference type="Pfam" id="PF00440">
    <property type="entry name" value="TetR_N"/>
    <property type="match status" value="1"/>
</dbReference>
<dbReference type="EMBL" id="JADBEG010000001">
    <property type="protein sequence ID" value="MBE1496786.1"/>
    <property type="molecule type" value="Genomic_DNA"/>
</dbReference>
<dbReference type="InterPro" id="IPR050109">
    <property type="entry name" value="HTH-type_TetR-like_transc_reg"/>
</dbReference>
<dbReference type="PROSITE" id="PS50977">
    <property type="entry name" value="HTH_TETR_2"/>
    <property type="match status" value="1"/>
</dbReference>
<dbReference type="InterPro" id="IPR023772">
    <property type="entry name" value="DNA-bd_HTH_TetR-type_CS"/>
</dbReference>
<evidence type="ECO:0000259" key="3">
    <source>
        <dbReference type="PROSITE" id="PS50977"/>
    </source>
</evidence>
<dbReference type="PANTHER" id="PTHR30055">
    <property type="entry name" value="HTH-TYPE TRANSCRIPTIONAL REGULATOR RUTR"/>
    <property type="match status" value="1"/>
</dbReference>
<sequence>MNSTEAAARRPQRSSDKRRAILDGARVTFAREGYSRASIDAIAAAADVSTRTLYNHFGDKARLFQEVIQTSATEVAEAQLALIEHHFGAVTDVEAALTAFAGAWARPNPEFADHFALVQQIRAEAGHLPPAVLTAWQQAGPHRVQAELASRLGQLAERGLLRVEDPERAAFHLSLLAAAEVDSRSYHGAIPIPDAEVAELATAGVRVFLHGYLP</sequence>
<keyword evidence="5" id="KW-1185">Reference proteome</keyword>
<dbReference type="InterPro" id="IPR009057">
    <property type="entry name" value="Homeodomain-like_sf"/>
</dbReference>
<comment type="caution">
    <text evidence="4">The sequence shown here is derived from an EMBL/GenBank/DDBJ whole genome shotgun (WGS) entry which is preliminary data.</text>
</comment>
<dbReference type="PANTHER" id="PTHR30055:SF146">
    <property type="entry name" value="HTH-TYPE TRANSCRIPTIONAL DUAL REGULATOR CECR"/>
    <property type="match status" value="1"/>
</dbReference>
<evidence type="ECO:0000313" key="5">
    <source>
        <dbReference type="Proteomes" id="UP000631670"/>
    </source>
</evidence>
<accession>A0ABR9I0R1</accession>
<dbReference type="PRINTS" id="PR00455">
    <property type="entry name" value="HTHTETR"/>
</dbReference>
<gene>
    <name evidence="4" type="ORF">H4696_003886</name>
</gene>
<protein>
    <submittedName>
        <fullName evidence="4">AcrR family transcriptional regulator</fullName>
    </submittedName>
</protein>
<dbReference type="PROSITE" id="PS01081">
    <property type="entry name" value="HTH_TETR_1"/>
    <property type="match status" value="1"/>
</dbReference>
<feature type="DNA-binding region" description="H-T-H motif" evidence="2">
    <location>
        <begin position="38"/>
        <end position="57"/>
    </location>
</feature>
<name>A0ABR9I0R1_9PSEU</name>
<reference evidence="4 5" key="1">
    <citation type="submission" date="2020-10" db="EMBL/GenBank/DDBJ databases">
        <title>Sequencing the genomes of 1000 actinobacteria strains.</title>
        <authorList>
            <person name="Klenk H.-P."/>
        </authorList>
    </citation>
    <scope>NUCLEOTIDE SEQUENCE [LARGE SCALE GENOMIC DNA]</scope>
    <source>
        <strain evidence="4 5">DSM 44653</strain>
    </source>
</reference>
<keyword evidence="1 2" id="KW-0238">DNA-binding</keyword>
<evidence type="ECO:0000256" key="2">
    <source>
        <dbReference type="PROSITE-ProRule" id="PRU00335"/>
    </source>
</evidence>
<dbReference type="RefSeq" id="WP_086856336.1">
    <property type="nucleotide sequence ID" value="NZ_JADBEG010000001.1"/>
</dbReference>
<dbReference type="SUPFAM" id="SSF46689">
    <property type="entry name" value="Homeodomain-like"/>
    <property type="match status" value="1"/>
</dbReference>
<dbReference type="InterPro" id="IPR001647">
    <property type="entry name" value="HTH_TetR"/>
</dbReference>
<feature type="domain" description="HTH tetR-type" evidence="3">
    <location>
        <begin position="15"/>
        <end position="75"/>
    </location>
</feature>
<dbReference type="InterPro" id="IPR039536">
    <property type="entry name" value="TetR_C_Proteobacteria"/>
</dbReference>